<keyword evidence="2" id="KW-0472">Membrane</keyword>
<dbReference type="EMBL" id="JAKOGI010000277">
    <property type="protein sequence ID" value="KAJ8437835.1"/>
    <property type="molecule type" value="Genomic_DNA"/>
</dbReference>
<evidence type="ECO:0000313" key="3">
    <source>
        <dbReference type="EMBL" id="KAJ8437835.1"/>
    </source>
</evidence>
<feature type="transmembrane region" description="Helical" evidence="2">
    <location>
        <begin position="35"/>
        <end position="56"/>
    </location>
</feature>
<keyword evidence="2" id="KW-0812">Transmembrane</keyword>
<dbReference type="AlphaFoldDB" id="A0A9Q1QEM9"/>
<evidence type="ECO:0000256" key="2">
    <source>
        <dbReference type="SAM" id="Phobius"/>
    </source>
</evidence>
<evidence type="ECO:0000313" key="4">
    <source>
        <dbReference type="Proteomes" id="UP001153076"/>
    </source>
</evidence>
<name>A0A9Q1QEM9_9CARY</name>
<sequence>MESALKELSRNAFQAWTRRNRGRIMKAQRERERKILSLWLQPESWFAILTMAFALFRETEEMDDYAEEAAHDFELPEMIQAIFYAMLLNNAVGLGIVSDFIAANLRASLEGLRWTRDLLEAQLYQWPPQGAREPVNVQEESSGSSDPPPPSSDDEESSALRPNSLPEDYHGLCPGFDLGVYAHDSNISEMVQAIFYALVLSGTQNWSFRVGLIWTA</sequence>
<gene>
    <name evidence="3" type="ORF">Cgig2_000389</name>
</gene>
<accession>A0A9Q1QEM9</accession>
<evidence type="ECO:0000256" key="1">
    <source>
        <dbReference type="SAM" id="MobiDB-lite"/>
    </source>
</evidence>
<dbReference type="Proteomes" id="UP001153076">
    <property type="component" value="Unassembled WGS sequence"/>
</dbReference>
<keyword evidence="4" id="KW-1185">Reference proteome</keyword>
<feature type="transmembrane region" description="Helical" evidence="2">
    <location>
        <begin position="81"/>
        <end position="103"/>
    </location>
</feature>
<proteinExistence type="predicted"/>
<feature type="region of interest" description="Disordered" evidence="1">
    <location>
        <begin position="130"/>
        <end position="164"/>
    </location>
</feature>
<reference evidence="3" key="1">
    <citation type="submission" date="2022-04" db="EMBL/GenBank/DDBJ databases">
        <title>Carnegiea gigantea Genome sequencing and assembly v2.</title>
        <authorList>
            <person name="Copetti D."/>
            <person name="Sanderson M.J."/>
            <person name="Burquez A."/>
            <person name="Wojciechowski M.F."/>
        </authorList>
    </citation>
    <scope>NUCLEOTIDE SEQUENCE</scope>
    <source>
        <strain evidence="3">SGP5-SGP5p</strain>
        <tissue evidence="3">Aerial part</tissue>
    </source>
</reference>
<keyword evidence="2" id="KW-1133">Transmembrane helix</keyword>
<comment type="caution">
    <text evidence="3">The sequence shown here is derived from an EMBL/GenBank/DDBJ whole genome shotgun (WGS) entry which is preliminary data.</text>
</comment>
<organism evidence="3 4">
    <name type="scientific">Carnegiea gigantea</name>
    <dbReference type="NCBI Taxonomy" id="171969"/>
    <lineage>
        <taxon>Eukaryota</taxon>
        <taxon>Viridiplantae</taxon>
        <taxon>Streptophyta</taxon>
        <taxon>Embryophyta</taxon>
        <taxon>Tracheophyta</taxon>
        <taxon>Spermatophyta</taxon>
        <taxon>Magnoliopsida</taxon>
        <taxon>eudicotyledons</taxon>
        <taxon>Gunneridae</taxon>
        <taxon>Pentapetalae</taxon>
        <taxon>Caryophyllales</taxon>
        <taxon>Cactineae</taxon>
        <taxon>Cactaceae</taxon>
        <taxon>Cactoideae</taxon>
        <taxon>Echinocereeae</taxon>
        <taxon>Carnegiea</taxon>
    </lineage>
</organism>
<protein>
    <submittedName>
        <fullName evidence="3">Uncharacterized protein</fullName>
    </submittedName>
</protein>